<reference evidence="2 3" key="1">
    <citation type="journal article" date="2018" name="Evol. Lett.">
        <title>Horizontal gene cluster transfer increased hallucinogenic mushroom diversity.</title>
        <authorList>
            <person name="Reynolds H.T."/>
            <person name="Vijayakumar V."/>
            <person name="Gluck-Thaler E."/>
            <person name="Korotkin H.B."/>
            <person name="Matheny P.B."/>
            <person name="Slot J.C."/>
        </authorList>
    </citation>
    <scope>NUCLEOTIDE SEQUENCE [LARGE SCALE GENOMIC DNA]</scope>
    <source>
        <strain evidence="2 3">SRW20</strain>
    </source>
</reference>
<gene>
    <name evidence="2" type="ORF">CVT26_003774</name>
</gene>
<dbReference type="GO" id="GO:0019441">
    <property type="term" value="P:L-tryptophan catabolic process to kynurenine"/>
    <property type="evidence" value="ECO:0007669"/>
    <property type="project" value="InterPro"/>
</dbReference>
<dbReference type="PANTHER" id="PTHR31118">
    <property type="entry name" value="CYCLASE-LIKE PROTEIN 2"/>
    <property type="match status" value="1"/>
</dbReference>
<dbReference type="InParanoid" id="A0A409W1N8"/>
<evidence type="ECO:0008006" key="4">
    <source>
        <dbReference type="Google" id="ProtNLM"/>
    </source>
</evidence>
<accession>A0A409W1N8</accession>
<dbReference type="GO" id="GO:0004061">
    <property type="term" value="F:arylformamidase activity"/>
    <property type="evidence" value="ECO:0007669"/>
    <property type="project" value="InterPro"/>
</dbReference>
<dbReference type="InterPro" id="IPR037175">
    <property type="entry name" value="KFase_sf"/>
</dbReference>
<evidence type="ECO:0000313" key="2">
    <source>
        <dbReference type="EMBL" id="PPQ72444.1"/>
    </source>
</evidence>
<dbReference type="EMBL" id="NHYE01005457">
    <property type="protein sequence ID" value="PPQ72444.1"/>
    <property type="molecule type" value="Genomic_DNA"/>
</dbReference>
<comment type="similarity">
    <text evidence="1">Belongs to the Cyclase 1 superfamily.</text>
</comment>
<evidence type="ECO:0000256" key="1">
    <source>
        <dbReference type="ARBA" id="ARBA00007865"/>
    </source>
</evidence>
<dbReference type="OrthoDB" id="7108654at2759"/>
<dbReference type="PANTHER" id="PTHR31118:SF12">
    <property type="entry name" value="CYCLASE-LIKE PROTEIN 2"/>
    <property type="match status" value="1"/>
</dbReference>
<sequence length="251" mass="27157">MSTTSSLTTKPRTIDLSHSLTSQTQIYPSDPSFSCIPHAEHLRDGYCVHKLSMGTHTGTHVDAPYHFFKQGRKIDEIPLGEFVGEVVVIDLSGGLATKDSKKRLLQERQRIAWDDMEPFAGDIRPGNLVLINTGWSKAHYGSTKYFNHPYFAPDVASELLSRGVRLVGVDTLNPDETPASAGEETKDGFGFHEAFLGAGGIIGENLTKLEGLIEAQGASLPGEKWIASLVPLNLAGADGSPVRAYAYSSQS</sequence>
<dbReference type="InterPro" id="IPR007325">
    <property type="entry name" value="KFase/CYL"/>
</dbReference>
<proteinExistence type="inferred from homology"/>
<evidence type="ECO:0000313" key="3">
    <source>
        <dbReference type="Proteomes" id="UP000284706"/>
    </source>
</evidence>
<dbReference type="SUPFAM" id="SSF102198">
    <property type="entry name" value="Putative cyclase"/>
    <property type="match status" value="1"/>
</dbReference>
<name>A0A409W1N8_9AGAR</name>
<comment type="caution">
    <text evidence="2">The sequence shown here is derived from an EMBL/GenBank/DDBJ whole genome shotgun (WGS) entry which is preliminary data.</text>
</comment>
<dbReference type="Gene3D" id="3.50.30.50">
    <property type="entry name" value="Putative cyclase"/>
    <property type="match status" value="1"/>
</dbReference>
<dbReference type="Pfam" id="PF04199">
    <property type="entry name" value="Cyclase"/>
    <property type="match status" value="1"/>
</dbReference>
<dbReference type="AlphaFoldDB" id="A0A409W1N8"/>
<dbReference type="STRING" id="231916.A0A409W1N8"/>
<dbReference type="Proteomes" id="UP000284706">
    <property type="component" value="Unassembled WGS sequence"/>
</dbReference>
<protein>
    <recommendedName>
        <fullName evidence="4">Cyclase</fullName>
    </recommendedName>
</protein>
<organism evidence="2 3">
    <name type="scientific">Gymnopilus dilepis</name>
    <dbReference type="NCBI Taxonomy" id="231916"/>
    <lineage>
        <taxon>Eukaryota</taxon>
        <taxon>Fungi</taxon>
        <taxon>Dikarya</taxon>
        <taxon>Basidiomycota</taxon>
        <taxon>Agaricomycotina</taxon>
        <taxon>Agaricomycetes</taxon>
        <taxon>Agaricomycetidae</taxon>
        <taxon>Agaricales</taxon>
        <taxon>Agaricineae</taxon>
        <taxon>Hymenogastraceae</taxon>
        <taxon>Gymnopilus</taxon>
    </lineage>
</organism>
<keyword evidence="3" id="KW-1185">Reference proteome</keyword>